<feature type="compositionally biased region" description="Basic and acidic residues" evidence="1">
    <location>
        <begin position="15"/>
        <end position="29"/>
    </location>
</feature>
<feature type="region of interest" description="Disordered" evidence="1">
    <location>
        <begin position="75"/>
        <end position="102"/>
    </location>
</feature>
<reference evidence="2 3" key="1">
    <citation type="submission" date="2020-08" db="EMBL/GenBank/DDBJ databases">
        <authorList>
            <person name="Newling K."/>
            <person name="Davey J."/>
            <person name="Forrester S."/>
        </authorList>
    </citation>
    <scope>NUCLEOTIDE SEQUENCE [LARGE SCALE GENOMIC DNA]</scope>
    <source>
        <strain evidence="3">Crithidia deanei Carvalho (ATCC PRA-265)</strain>
    </source>
</reference>
<sequence>MSKPDLSRRHGVKKTRADRDAEEKERKKNIWEAKLNKENLEKLLLELVSLEKAKFLSPAQKERKRLVEKMVADLEKREKAAKGGDDEKEERESTASEEEPVSFFSDGFTDKASLDTRTFVPRAIKRKKTEAVSAADLIAIEERKLLAASNSAEQDDNDFLDSLM</sequence>
<name>A0A7G2CRD8_9TRYP</name>
<evidence type="ECO:0000313" key="3">
    <source>
        <dbReference type="Proteomes" id="UP000515908"/>
    </source>
</evidence>
<accession>A0A7G2CRD8</accession>
<feature type="compositionally biased region" description="Basic and acidic residues" evidence="1">
    <location>
        <begin position="75"/>
        <end position="94"/>
    </location>
</feature>
<feature type="region of interest" description="Disordered" evidence="1">
    <location>
        <begin position="1"/>
        <end position="29"/>
    </location>
</feature>
<evidence type="ECO:0000256" key="1">
    <source>
        <dbReference type="SAM" id="MobiDB-lite"/>
    </source>
</evidence>
<dbReference type="Proteomes" id="UP000515908">
    <property type="component" value="Chromosome 19"/>
</dbReference>
<evidence type="ECO:0000313" key="2">
    <source>
        <dbReference type="EMBL" id="CAD2221073.1"/>
    </source>
</evidence>
<dbReference type="VEuPathDB" id="TriTrypDB:ADEAN_000860400"/>
<keyword evidence="3" id="KW-1185">Reference proteome</keyword>
<dbReference type="EMBL" id="LR877163">
    <property type="protein sequence ID" value="CAD2221073.1"/>
    <property type="molecule type" value="Genomic_DNA"/>
</dbReference>
<gene>
    <name evidence="2" type="ORF">ADEAN_000860400</name>
</gene>
<dbReference type="AlphaFoldDB" id="A0A7G2CRD8"/>
<proteinExistence type="predicted"/>
<organism evidence="2 3">
    <name type="scientific">Angomonas deanei</name>
    <dbReference type="NCBI Taxonomy" id="59799"/>
    <lineage>
        <taxon>Eukaryota</taxon>
        <taxon>Discoba</taxon>
        <taxon>Euglenozoa</taxon>
        <taxon>Kinetoplastea</taxon>
        <taxon>Metakinetoplastina</taxon>
        <taxon>Trypanosomatida</taxon>
        <taxon>Trypanosomatidae</taxon>
        <taxon>Strigomonadinae</taxon>
        <taxon>Angomonas</taxon>
    </lineage>
</organism>
<protein>
    <submittedName>
        <fullName evidence="2">Uncharacterized protein</fullName>
    </submittedName>
</protein>